<gene>
    <name evidence="2" type="ORF">GE061_009459</name>
</gene>
<dbReference type="Proteomes" id="UP000466442">
    <property type="component" value="Unassembled WGS sequence"/>
</dbReference>
<feature type="region of interest" description="Disordered" evidence="1">
    <location>
        <begin position="1"/>
        <end position="26"/>
    </location>
</feature>
<reference evidence="2" key="1">
    <citation type="journal article" date="2021" name="Mol. Ecol. Resour.">
        <title>Apolygus lucorum genome provides insights into omnivorousness and mesophyll feeding.</title>
        <authorList>
            <person name="Liu Y."/>
            <person name="Liu H."/>
            <person name="Wang H."/>
            <person name="Huang T."/>
            <person name="Liu B."/>
            <person name="Yang B."/>
            <person name="Yin L."/>
            <person name="Li B."/>
            <person name="Zhang Y."/>
            <person name="Zhang S."/>
            <person name="Jiang F."/>
            <person name="Zhang X."/>
            <person name="Ren Y."/>
            <person name="Wang B."/>
            <person name="Wang S."/>
            <person name="Lu Y."/>
            <person name="Wu K."/>
            <person name="Fan W."/>
            <person name="Wang G."/>
        </authorList>
    </citation>
    <scope>NUCLEOTIDE SEQUENCE</scope>
    <source>
        <strain evidence="2">12Hb</strain>
    </source>
</reference>
<dbReference type="AlphaFoldDB" id="A0A8S9Y2Y7"/>
<name>A0A8S9Y2Y7_APOLU</name>
<feature type="compositionally biased region" description="Basic residues" evidence="1">
    <location>
        <begin position="1"/>
        <end position="13"/>
    </location>
</feature>
<evidence type="ECO:0000256" key="1">
    <source>
        <dbReference type="SAM" id="MobiDB-lite"/>
    </source>
</evidence>
<protein>
    <submittedName>
        <fullName evidence="2">Uncharacterized protein</fullName>
    </submittedName>
</protein>
<evidence type="ECO:0000313" key="2">
    <source>
        <dbReference type="EMBL" id="KAF6214716.1"/>
    </source>
</evidence>
<comment type="caution">
    <text evidence="2">The sequence shown here is derived from an EMBL/GenBank/DDBJ whole genome shotgun (WGS) entry which is preliminary data.</text>
</comment>
<evidence type="ECO:0000313" key="3">
    <source>
        <dbReference type="Proteomes" id="UP000466442"/>
    </source>
</evidence>
<dbReference type="EMBL" id="WIXP02000002">
    <property type="protein sequence ID" value="KAF6214716.1"/>
    <property type="molecule type" value="Genomic_DNA"/>
</dbReference>
<proteinExistence type="predicted"/>
<keyword evidence="3" id="KW-1185">Reference proteome</keyword>
<sequence>MPAGHERRRRRPKGQSPLPIAMATDPAPAAPYLPPFPSRFRRSWQDYNVSLHYLGTASIFYLPSSMKSYLDDD</sequence>
<organism evidence="2 3">
    <name type="scientific">Apolygus lucorum</name>
    <name type="common">Small green plant bug</name>
    <name type="synonym">Lygocoris lucorum</name>
    <dbReference type="NCBI Taxonomy" id="248454"/>
    <lineage>
        <taxon>Eukaryota</taxon>
        <taxon>Metazoa</taxon>
        <taxon>Ecdysozoa</taxon>
        <taxon>Arthropoda</taxon>
        <taxon>Hexapoda</taxon>
        <taxon>Insecta</taxon>
        <taxon>Pterygota</taxon>
        <taxon>Neoptera</taxon>
        <taxon>Paraneoptera</taxon>
        <taxon>Hemiptera</taxon>
        <taxon>Heteroptera</taxon>
        <taxon>Panheteroptera</taxon>
        <taxon>Cimicomorpha</taxon>
        <taxon>Miridae</taxon>
        <taxon>Mirini</taxon>
        <taxon>Apolygus</taxon>
    </lineage>
</organism>
<accession>A0A8S9Y2Y7</accession>